<proteinExistence type="predicted"/>
<name>A0A0D2MSE0_HYPSF</name>
<evidence type="ECO:0000313" key="2">
    <source>
        <dbReference type="EMBL" id="KJA26918.1"/>
    </source>
</evidence>
<dbReference type="EMBL" id="KN817526">
    <property type="protein sequence ID" value="KJA26918.1"/>
    <property type="molecule type" value="Genomic_DNA"/>
</dbReference>
<reference evidence="3" key="1">
    <citation type="submission" date="2014-04" db="EMBL/GenBank/DDBJ databases">
        <title>Evolutionary Origins and Diversification of the Mycorrhizal Mutualists.</title>
        <authorList>
            <consortium name="DOE Joint Genome Institute"/>
            <consortium name="Mycorrhizal Genomics Consortium"/>
            <person name="Kohler A."/>
            <person name="Kuo A."/>
            <person name="Nagy L.G."/>
            <person name="Floudas D."/>
            <person name="Copeland A."/>
            <person name="Barry K.W."/>
            <person name="Cichocki N."/>
            <person name="Veneault-Fourrey C."/>
            <person name="LaButti K."/>
            <person name="Lindquist E.A."/>
            <person name="Lipzen A."/>
            <person name="Lundell T."/>
            <person name="Morin E."/>
            <person name="Murat C."/>
            <person name="Riley R."/>
            <person name="Ohm R."/>
            <person name="Sun H."/>
            <person name="Tunlid A."/>
            <person name="Henrissat B."/>
            <person name="Grigoriev I.V."/>
            <person name="Hibbett D.S."/>
            <person name="Martin F."/>
        </authorList>
    </citation>
    <scope>NUCLEOTIDE SEQUENCE [LARGE SCALE GENOMIC DNA]</scope>
    <source>
        <strain evidence="3">FD-334 SS-4</strain>
    </source>
</reference>
<feature type="region of interest" description="Disordered" evidence="1">
    <location>
        <begin position="1"/>
        <end position="23"/>
    </location>
</feature>
<sequence>MRPTSTVMRGSASSGGAARSDIGGESGRYSVASVCSSHFNISCASVRARAERGACSLGSLCLPFGDGYAATLASDAGAAGISSSVFITGSEPTPHSASCMAGLGDRLSTGARRSWEAVDAGGGGRYIWTRRPQVFLDSAATALRGSAGAIPRTVNALVKRGADAGTLRDTN</sequence>
<protein>
    <submittedName>
        <fullName evidence="2">Uncharacterized protein</fullName>
    </submittedName>
</protein>
<evidence type="ECO:0000313" key="3">
    <source>
        <dbReference type="Proteomes" id="UP000054270"/>
    </source>
</evidence>
<organism evidence="2 3">
    <name type="scientific">Hypholoma sublateritium (strain FD-334 SS-4)</name>
    <dbReference type="NCBI Taxonomy" id="945553"/>
    <lineage>
        <taxon>Eukaryota</taxon>
        <taxon>Fungi</taxon>
        <taxon>Dikarya</taxon>
        <taxon>Basidiomycota</taxon>
        <taxon>Agaricomycotina</taxon>
        <taxon>Agaricomycetes</taxon>
        <taxon>Agaricomycetidae</taxon>
        <taxon>Agaricales</taxon>
        <taxon>Agaricineae</taxon>
        <taxon>Strophariaceae</taxon>
        <taxon>Hypholoma</taxon>
    </lineage>
</organism>
<evidence type="ECO:0000256" key="1">
    <source>
        <dbReference type="SAM" id="MobiDB-lite"/>
    </source>
</evidence>
<gene>
    <name evidence="2" type="ORF">HYPSUDRAFT_1036436</name>
</gene>
<dbReference type="AlphaFoldDB" id="A0A0D2MSE0"/>
<accession>A0A0D2MSE0</accession>
<dbReference type="Proteomes" id="UP000054270">
    <property type="component" value="Unassembled WGS sequence"/>
</dbReference>
<keyword evidence="3" id="KW-1185">Reference proteome</keyword>